<dbReference type="Pfam" id="PF00697">
    <property type="entry name" value="PRAI"/>
    <property type="match status" value="1"/>
</dbReference>
<evidence type="ECO:0000313" key="11">
    <source>
        <dbReference type="EMBL" id="CAA2105946.1"/>
    </source>
</evidence>
<comment type="pathway">
    <text evidence="2 9">Amino-acid biosynthesis; L-tryptophan biosynthesis; L-tryptophan from chorismate: step 3/5.</text>
</comment>
<protein>
    <recommendedName>
        <fullName evidence="4 9">N-(5'-phosphoribosyl)anthranilate isomerase</fullName>
        <shortName evidence="9">PRAI</shortName>
        <ecNumber evidence="3 9">5.3.1.24</ecNumber>
    </recommendedName>
</protein>
<sequence>MKRTRVKICCIGNPAEAEMAIAAGADALGLVAAMPSGPGPISDEAIARIVADVPPPTATFLLTCEIEAHAIADHVRRTGANTVQVVNHIDARESERLAVLLPTIRRVQVLHVEDHTVLDLADAYSPFVHALLLDSGRPSAAVPELGGTGRVHDWAISADLVRRSPRPVFLAGGLTPDNVGTAIREVQPFGLDLCSSVRTRGHLDSGKLATFMEAVRRADVPL</sequence>
<keyword evidence="5 9" id="KW-0028">Amino-acid biosynthesis</keyword>
<keyword evidence="8 9" id="KW-0413">Isomerase</keyword>
<dbReference type="PANTHER" id="PTHR42894:SF1">
    <property type="entry name" value="N-(5'-PHOSPHORIBOSYL)ANTHRANILATE ISOMERASE"/>
    <property type="match status" value="1"/>
</dbReference>
<dbReference type="UniPathway" id="UPA00035">
    <property type="reaction ID" value="UER00042"/>
</dbReference>
<evidence type="ECO:0000256" key="1">
    <source>
        <dbReference type="ARBA" id="ARBA00001164"/>
    </source>
</evidence>
<reference evidence="11" key="1">
    <citation type="submission" date="2019-12" db="EMBL/GenBank/DDBJ databases">
        <authorList>
            <person name="Cremers G."/>
        </authorList>
    </citation>
    <scope>NUCLEOTIDE SEQUENCE</scope>
    <source>
        <strain evidence="11">Vvax</strain>
    </source>
</reference>
<name>A0A679J452_VARPD</name>
<dbReference type="SUPFAM" id="SSF51366">
    <property type="entry name" value="Ribulose-phoshate binding barrel"/>
    <property type="match status" value="1"/>
</dbReference>
<evidence type="ECO:0000256" key="8">
    <source>
        <dbReference type="ARBA" id="ARBA00023235"/>
    </source>
</evidence>
<evidence type="ECO:0000259" key="10">
    <source>
        <dbReference type="Pfam" id="PF00697"/>
    </source>
</evidence>
<comment type="similarity">
    <text evidence="9">Belongs to the TrpF family.</text>
</comment>
<evidence type="ECO:0000256" key="9">
    <source>
        <dbReference type="HAMAP-Rule" id="MF_00135"/>
    </source>
</evidence>
<keyword evidence="7 9" id="KW-0057">Aromatic amino acid biosynthesis</keyword>
<evidence type="ECO:0000256" key="6">
    <source>
        <dbReference type="ARBA" id="ARBA00022822"/>
    </source>
</evidence>
<evidence type="ECO:0000256" key="2">
    <source>
        <dbReference type="ARBA" id="ARBA00004664"/>
    </source>
</evidence>
<keyword evidence="6 9" id="KW-0822">Tryptophan biosynthesis</keyword>
<evidence type="ECO:0000256" key="3">
    <source>
        <dbReference type="ARBA" id="ARBA00012572"/>
    </source>
</evidence>
<accession>A0A679J452</accession>
<proteinExistence type="inferred from homology"/>
<organism evidence="11">
    <name type="scientific">Variovorax paradoxus</name>
    <dbReference type="NCBI Taxonomy" id="34073"/>
    <lineage>
        <taxon>Bacteria</taxon>
        <taxon>Pseudomonadati</taxon>
        <taxon>Pseudomonadota</taxon>
        <taxon>Betaproteobacteria</taxon>
        <taxon>Burkholderiales</taxon>
        <taxon>Comamonadaceae</taxon>
        <taxon>Variovorax</taxon>
    </lineage>
</organism>
<dbReference type="InterPro" id="IPR044643">
    <property type="entry name" value="TrpF_fam"/>
</dbReference>
<dbReference type="RefSeq" id="WP_339091082.1">
    <property type="nucleotide sequence ID" value="NZ_LR743507.1"/>
</dbReference>
<dbReference type="Gene3D" id="3.20.20.70">
    <property type="entry name" value="Aldolase class I"/>
    <property type="match status" value="1"/>
</dbReference>
<dbReference type="PANTHER" id="PTHR42894">
    <property type="entry name" value="N-(5'-PHOSPHORIBOSYL)ANTHRANILATE ISOMERASE"/>
    <property type="match status" value="1"/>
</dbReference>
<evidence type="ECO:0000256" key="5">
    <source>
        <dbReference type="ARBA" id="ARBA00022605"/>
    </source>
</evidence>
<dbReference type="GO" id="GO:0000162">
    <property type="term" value="P:L-tryptophan biosynthetic process"/>
    <property type="evidence" value="ECO:0007669"/>
    <property type="project" value="UniProtKB-UniRule"/>
</dbReference>
<feature type="domain" description="N-(5'phosphoribosyl) anthranilate isomerase (PRAI)" evidence="10">
    <location>
        <begin position="7"/>
        <end position="213"/>
    </location>
</feature>
<dbReference type="InterPro" id="IPR001240">
    <property type="entry name" value="PRAI_dom"/>
</dbReference>
<dbReference type="InterPro" id="IPR011060">
    <property type="entry name" value="RibuloseP-bd_barrel"/>
</dbReference>
<dbReference type="InterPro" id="IPR013785">
    <property type="entry name" value="Aldolase_TIM"/>
</dbReference>
<dbReference type="AlphaFoldDB" id="A0A679J452"/>
<dbReference type="CDD" id="cd00405">
    <property type="entry name" value="PRAI"/>
    <property type="match status" value="1"/>
</dbReference>
<evidence type="ECO:0000256" key="4">
    <source>
        <dbReference type="ARBA" id="ARBA00022272"/>
    </source>
</evidence>
<gene>
    <name evidence="11" type="primary">trpF_2</name>
    <name evidence="9" type="synonym">trpF</name>
    <name evidence="11" type="ORF">VVAX_03505</name>
</gene>
<comment type="catalytic activity">
    <reaction evidence="1 9">
        <text>N-(5-phospho-beta-D-ribosyl)anthranilate = 1-(2-carboxyphenylamino)-1-deoxy-D-ribulose 5-phosphate</text>
        <dbReference type="Rhea" id="RHEA:21540"/>
        <dbReference type="ChEBI" id="CHEBI:18277"/>
        <dbReference type="ChEBI" id="CHEBI:58613"/>
        <dbReference type="EC" id="5.3.1.24"/>
    </reaction>
</comment>
<dbReference type="HAMAP" id="MF_00135">
    <property type="entry name" value="PRAI"/>
    <property type="match status" value="1"/>
</dbReference>
<dbReference type="EC" id="5.3.1.24" evidence="3 9"/>
<dbReference type="GO" id="GO:0004640">
    <property type="term" value="F:phosphoribosylanthranilate isomerase activity"/>
    <property type="evidence" value="ECO:0007669"/>
    <property type="project" value="UniProtKB-UniRule"/>
</dbReference>
<evidence type="ECO:0000256" key="7">
    <source>
        <dbReference type="ARBA" id="ARBA00023141"/>
    </source>
</evidence>
<dbReference type="EMBL" id="LR743507">
    <property type="protein sequence ID" value="CAA2105946.1"/>
    <property type="molecule type" value="Genomic_DNA"/>
</dbReference>